<comment type="caution">
    <text evidence="1">The sequence shown here is derived from an EMBL/GenBank/DDBJ whole genome shotgun (WGS) entry which is preliminary data.</text>
</comment>
<name>A0A6C2CKA7_9RHOO</name>
<sequence length="90" mass="9537">MTADIKQHPQTMGFTAATGLYAIAPGAAHTDMLDQLSARLTQLEAMLSSTCGCAGETFRSMSASRQDAFMWACLSLAKEAEDLSSALNDC</sequence>
<gene>
    <name evidence="1" type="ORF">ETQ85_17695</name>
</gene>
<dbReference type="RefSeq" id="WP_148580413.1">
    <property type="nucleotide sequence ID" value="NZ_SDKK01000017.1"/>
</dbReference>
<accession>A0A6C2CKA7</accession>
<proteinExistence type="predicted"/>
<dbReference type="Proteomes" id="UP000389128">
    <property type="component" value="Unassembled WGS sequence"/>
</dbReference>
<protein>
    <submittedName>
        <fullName evidence="1">Uncharacterized protein</fullName>
    </submittedName>
</protein>
<keyword evidence="2" id="KW-1185">Reference proteome</keyword>
<evidence type="ECO:0000313" key="2">
    <source>
        <dbReference type="Proteomes" id="UP000389128"/>
    </source>
</evidence>
<organism evidence="1 2">
    <name type="scientific">Zoogloea oleivorans</name>
    <dbReference type="NCBI Taxonomy" id="1552750"/>
    <lineage>
        <taxon>Bacteria</taxon>
        <taxon>Pseudomonadati</taxon>
        <taxon>Pseudomonadota</taxon>
        <taxon>Betaproteobacteria</taxon>
        <taxon>Rhodocyclales</taxon>
        <taxon>Zoogloeaceae</taxon>
        <taxon>Zoogloea</taxon>
    </lineage>
</organism>
<dbReference type="OrthoDB" id="9948290at2"/>
<dbReference type="EMBL" id="SDKK01000017">
    <property type="protein sequence ID" value="TYC54720.1"/>
    <property type="molecule type" value="Genomic_DNA"/>
</dbReference>
<dbReference type="AlphaFoldDB" id="A0A6C2CKA7"/>
<reference evidence="1 2" key="1">
    <citation type="submission" date="2019-01" db="EMBL/GenBank/DDBJ databases">
        <title>Zoogloea oleivorans genome sequencing and assembly.</title>
        <authorList>
            <person name="Tancsics A."/>
            <person name="Farkas M."/>
            <person name="Kriszt B."/>
            <person name="Maroti G."/>
            <person name="Horvath B."/>
        </authorList>
    </citation>
    <scope>NUCLEOTIDE SEQUENCE [LARGE SCALE GENOMIC DNA]</scope>
    <source>
        <strain evidence="1 2">Buc</strain>
    </source>
</reference>
<evidence type="ECO:0000313" key="1">
    <source>
        <dbReference type="EMBL" id="TYC54720.1"/>
    </source>
</evidence>